<dbReference type="GO" id="GO:0005524">
    <property type="term" value="F:ATP binding"/>
    <property type="evidence" value="ECO:0007669"/>
    <property type="project" value="UniProtKB-KW"/>
</dbReference>
<reference evidence="5 6" key="1">
    <citation type="submission" date="2020-08" db="EMBL/GenBank/DDBJ databases">
        <title>A Genomic Blueprint of the Chicken Gut Microbiome.</title>
        <authorList>
            <person name="Gilroy R."/>
            <person name="Ravi A."/>
            <person name="Getino M."/>
            <person name="Pursley I."/>
            <person name="Horton D.L."/>
            <person name="Alikhan N.-F."/>
            <person name="Baker D."/>
            <person name="Gharbi K."/>
            <person name="Hall N."/>
            <person name="Watson M."/>
            <person name="Adriaenssens E.M."/>
            <person name="Foster-Nyarko E."/>
            <person name="Jarju S."/>
            <person name="Secka A."/>
            <person name="Antonio M."/>
            <person name="Oren A."/>
            <person name="Chaudhuri R."/>
            <person name="La Ragione R.M."/>
            <person name="Hildebrand F."/>
            <person name="Pallen M.J."/>
        </authorList>
    </citation>
    <scope>NUCLEOTIDE SEQUENCE [LARGE SCALE GENOMIC DNA]</scope>
    <source>
        <strain evidence="5 6">N37</strain>
    </source>
</reference>
<protein>
    <submittedName>
        <fullName evidence="5">ABC transporter ATP-binding protein</fullName>
    </submittedName>
</protein>
<dbReference type="PROSITE" id="PS00211">
    <property type="entry name" value="ABC_TRANSPORTER_1"/>
    <property type="match status" value="1"/>
</dbReference>
<dbReference type="InterPro" id="IPR027417">
    <property type="entry name" value="P-loop_NTPase"/>
</dbReference>
<keyword evidence="6" id="KW-1185">Reference proteome</keyword>
<dbReference type="InterPro" id="IPR017871">
    <property type="entry name" value="ABC_transporter-like_CS"/>
</dbReference>
<dbReference type="InterPro" id="IPR003593">
    <property type="entry name" value="AAA+_ATPase"/>
</dbReference>
<dbReference type="InterPro" id="IPR050319">
    <property type="entry name" value="ABC_transp_ATP-bind"/>
</dbReference>
<dbReference type="SMART" id="SM00382">
    <property type="entry name" value="AAA"/>
    <property type="match status" value="1"/>
</dbReference>
<keyword evidence="3 5" id="KW-0067">ATP-binding</keyword>
<dbReference type="Proteomes" id="UP000627166">
    <property type="component" value="Unassembled WGS sequence"/>
</dbReference>
<comment type="caution">
    <text evidence="5">The sequence shown here is derived from an EMBL/GenBank/DDBJ whole genome shotgun (WGS) entry which is preliminary data.</text>
</comment>
<name>A0ABR8YTL0_9CLOT</name>
<dbReference type="PANTHER" id="PTHR43776">
    <property type="entry name" value="TRANSPORT ATP-BINDING PROTEIN"/>
    <property type="match status" value="1"/>
</dbReference>
<keyword evidence="2" id="KW-0547">Nucleotide-binding</keyword>
<organism evidence="5 6">
    <name type="scientific">Clostridium faecium</name>
    <dbReference type="NCBI Taxonomy" id="2762223"/>
    <lineage>
        <taxon>Bacteria</taxon>
        <taxon>Bacillati</taxon>
        <taxon>Bacillota</taxon>
        <taxon>Clostridia</taxon>
        <taxon>Eubacteriales</taxon>
        <taxon>Clostridiaceae</taxon>
        <taxon>Clostridium</taxon>
    </lineage>
</organism>
<dbReference type="CDD" id="cd03257">
    <property type="entry name" value="ABC_NikE_OppD_transporters"/>
    <property type="match status" value="1"/>
</dbReference>
<gene>
    <name evidence="5" type="ORF">H9637_10980</name>
</gene>
<dbReference type="Pfam" id="PF00005">
    <property type="entry name" value="ABC_tran"/>
    <property type="match status" value="1"/>
</dbReference>
<dbReference type="PANTHER" id="PTHR43776:SF8">
    <property type="entry name" value="ABC TRANSPORTER, ATP-BINDING PROTEIN"/>
    <property type="match status" value="1"/>
</dbReference>
<dbReference type="NCBIfam" id="TIGR01727">
    <property type="entry name" value="oligo_HPY"/>
    <property type="match status" value="1"/>
</dbReference>
<dbReference type="SUPFAM" id="SSF52540">
    <property type="entry name" value="P-loop containing nucleoside triphosphate hydrolases"/>
    <property type="match status" value="1"/>
</dbReference>
<evidence type="ECO:0000313" key="5">
    <source>
        <dbReference type="EMBL" id="MBD8047555.1"/>
    </source>
</evidence>
<feature type="domain" description="ABC transporter" evidence="4">
    <location>
        <begin position="6"/>
        <end position="250"/>
    </location>
</feature>
<evidence type="ECO:0000256" key="3">
    <source>
        <dbReference type="ARBA" id="ARBA00022840"/>
    </source>
</evidence>
<evidence type="ECO:0000259" key="4">
    <source>
        <dbReference type="PROSITE" id="PS50893"/>
    </source>
</evidence>
<accession>A0ABR8YTL0</accession>
<evidence type="ECO:0000256" key="2">
    <source>
        <dbReference type="ARBA" id="ARBA00022741"/>
    </source>
</evidence>
<dbReference type="PROSITE" id="PS50893">
    <property type="entry name" value="ABC_TRANSPORTER_2"/>
    <property type="match status" value="1"/>
</dbReference>
<dbReference type="InterPro" id="IPR003439">
    <property type="entry name" value="ABC_transporter-like_ATP-bd"/>
</dbReference>
<dbReference type="EMBL" id="JACSQB010000079">
    <property type="protein sequence ID" value="MBD8047555.1"/>
    <property type="molecule type" value="Genomic_DNA"/>
</dbReference>
<dbReference type="Pfam" id="PF08352">
    <property type="entry name" value="oligo_HPY"/>
    <property type="match status" value="1"/>
</dbReference>
<proteinExistence type="predicted"/>
<dbReference type="Gene3D" id="3.40.50.300">
    <property type="entry name" value="P-loop containing nucleotide triphosphate hydrolases"/>
    <property type="match status" value="1"/>
</dbReference>
<keyword evidence="1" id="KW-0813">Transport</keyword>
<sequence length="317" mass="36028">MSEKVLEAKNLTKIYRNDMGDLLTACDSIDLELKKGETLGIVGESGCGKSTLLKLITQIERPNKGKLYIEGKDVTDLKGEALRRSRQHIQMVFQDPSSSFFPRMKVRDAISEPLRNFERLPRKEIDNRVKDLLELVQLPKDYISRYPHSMSGGQRQRLGIARALILEPDILVCDEATCALDVSVQKQIIELLIEIQRKRELSIIFVCHDLALIQSFSHRVMVMYLGNIVEVLPGNKVKDSAYHPYTKALLDSIFTVDMDPSKPIKLLEGEVPSSIDLPSGCPFHTRCSYKEEICSKEKPKLRELSRNHQIACHIIDI</sequence>
<evidence type="ECO:0000256" key="1">
    <source>
        <dbReference type="ARBA" id="ARBA00022448"/>
    </source>
</evidence>
<dbReference type="InterPro" id="IPR013563">
    <property type="entry name" value="Oligopep_ABC_C"/>
</dbReference>
<evidence type="ECO:0000313" key="6">
    <source>
        <dbReference type="Proteomes" id="UP000627166"/>
    </source>
</evidence>